<reference evidence="4" key="1">
    <citation type="journal article" date="2019" name="Int. J. Syst. Evol. Microbiol.">
        <title>The Global Catalogue of Microorganisms (GCM) 10K type strain sequencing project: providing services to taxonomists for standard genome sequencing and annotation.</title>
        <authorList>
            <consortium name="The Broad Institute Genomics Platform"/>
            <consortium name="The Broad Institute Genome Sequencing Center for Infectious Disease"/>
            <person name="Wu L."/>
            <person name="Ma J."/>
        </authorList>
    </citation>
    <scope>NUCLEOTIDE SEQUENCE [LARGE SCALE GENOMIC DNA]</scope>
    <source>
        <strain evidence="4">JCM 31696</strain>
    </source>
</reference>
<organism evidence="3 4">
    <name type="scientific">Actinomadura adrarensis</name>
    <dbReference type="NCBI Taxonomy" id="1819600"/>
    <lineage>
        <taxon>Bacteria</taxon>
        <taxon>Bacillati</taxon>
        <taxon>Actinomycetota</taxon>
        <taxon>Actinomycetes</taxon>
        <taxon>Streptosporangiales</taxon>
        <taxon>Thermomonosporaceae</taxon>
        <taxon>Actinomadura</taxon>
    </lineage>
</organism>
<feature type="non-terminal residue" evidence="3">
    <location>
        <position position="1"/>
    </location>
</feature>
<dbReference type="Pfam" id="PF17900">
    <property type="entry name" value="Peptidase_M1_N"/>
    <property type="match status" value="1"/>
</dbReference>
<feature type="compositionally biased region" description="Low complexity" evidence="1">
    <location>
        <begin position="175"/>
        <end position="188"/>
    </location>
</feature>
<feature type="non-terminal residue" evidence="3">
    <location>
        <position position="188"/>
    </location>
</feature>
<evidence type="ECO:0000313" key="4">
    <source>
        <dbReference type="Proteomes" id="UP001597083"/>
    </source>
</evidence>
<evidence type="ECO:0000256" key="1">
    <source>
        <dbReference type="SAM" id="MobiDB-lite"/>
    </source>
</evidence>
<feature type="domain" description="Aminopeptidase N-like N-terminal" evidence="2">
    <location>
        <begin position="28"/>
        <end position="174"/>
    </location>
</feature>
<feature type="region of interest" description="Disordered" evidence="1">
    <location>
        <begin position="163"/>
        <end position="188"/>
    </location>
</feature>
<protein>
    <submittedName>
        <fullName evidence="3">M1 family peptidase</fullName>
    </submittedName>
</protein>
<accession>A0ABW3CCC1</accession>
<dbReference type="EMBL" id="JBHTIR010001067">
    <property type="protein sequence ID" value="MFD0852103.1"/>
    <property type="molecule type" value="Genomic_DNA"/>
</dbReference>
<keyword evidence="4" id="KW-1185">Reference proteome</keyword>
<dbReference type="SUPFAM" id="SSF63737">
    <property type="entry name" value="Leukotriene A4 hydrolase N-terminal domain"/>
    <property type="match status" value="1"/>
</dbReference>
<evidence type="ECO:0000259" key="2">
    <source>
        <dbReference type="Pfam" id="PF17900"/>
    </source>
</evidence>
<name>A0ABW3CCC1_9ACTN</name>
<gene>
    <name evidence="3" type="ORF">ACFQ07_07720</name>
</gene>
<evidence type="ECO:0000313" key="3">
    <source>
        <dbReference type="EMBL" id="MFD0852103.1"/>
    </source>
</evidence>
<dbReference type="Gene3D" id="2.60.40.1730">
    <property type="entry name" value="tricorn interacting facor f3 domain"/>
    <property type="match status" value="1"/>
</dbReference>
<dbReference type="Proteomes" id="UP001597083">
    <property type="component" value="Unassembled WGS sequence"/>
</dbReference>
<dbReference type="InterPro" id="IPR045357">
    <property type="entry name" value="Aminopeptidase_N-like_N"/>
</dbReference>
<dbReference type="InterPro" id="IPR042097">
    <property type="entry name" value="Aminopeptidase_N-like_N_sf"/>
</dbReference>
<comment type="caution">
    <text evidence="3">The sequence shown here is derived from an EMBL/GenBank/DDBJ whole genome shotgun (WGS) entry which is preliminary data.</text>
</comment>
<proteinExistence type="predicted"/>
<sequence length="188" mass="20243">DARFTPGADGLGDRLLPKAGNGGYDAGHYDIKLDYQPQGRRISGTTEMSATAKQNLSRFNLDFAGNTVRKVTVNRAPATWRRSGQELVVTPRKGLRKGSRFTVAVTYDGSPDGRSRGWIRTEDGAVTLSQPEGSATWFPLNDHPSDKATFSYTITAPEELSVLANGEPVSREQTGGQASSGQAAGERR</sequence>